<feature type="domain" description="Transposase IS116/IS110/IS902 C-terminal" evidence="2">
    <location>
        <begin position="210"/>
        <end position="294"/>
    </location>
</feature>
<name>A0ABX2XGQ7_9FLAO</name>
<dbReference type="NCBIfam" id="NF033542">
    <property type="entry name" value="transpos_IS110"/>
    <property type="match status" value="1"/>
</dbReference>
<dbReference type="PANTHER" id="PTHR33055">
    <property type="entry name" value="TRANSPOSASE FOR INSERTION SEQUENCE ELEMENT IS1111A"/>
    <property type="match status" value="1"/>
</dbReference>
<evidence type="ECO:0000259" key="2">
    <source>
        <dbReference type="Pfam" id="PF02371"/>
    </source>
</evidence>
<evidence type="ECO:0000259" key="1">
    <source>
        <dbReference type="Pfam" id="PF01548"/>
    </source>
</evidence>
<protein>
    <submittedName>
        <fullName evidence="3">Transposase</fullName>
    </submittedName>
</protein>
<dbReference type="Proteomes" id="UP000093343">
    <property type="component" value="Unassembled WGS sequence"/>
</dbReference>
<dbReference type="Pfam" id="PF01548">
    <property type="entry name" value="DEDD_Tnp_IS110"/>
    <property type="match status" value="1"/>
</dbReference>
<dbReference type="EMBL" id="LVEN01000034">
    <property type="protein sequence ID" value="OCB72685.1"/>
    <property type="molecule type" value="Genomic_DNA"/>
</dbReference>
<proteinExistence type="predicted"/>
<dbReference type="InterPro" id="IPR003346">
    <property type="entry name" value="Transposase_20"/>
</dbReference>
<keyword evidence="4" id="KW-1185">Reference proteome</keyword>
<dbReference type="PANTHER" id="PTHR33055:SF13">
    <property type="entry name" value="TRANSPOSASE"/>
    <property type="match status" value="1"/>
</dbReference>
<feature type="domain" description="Transposase IS110-like N-terminal" evidence="1">
    <location>
        <begin position="8"/>
        <end position="161"/>
    </location>
</feature>
<evidence type="ECO:0000313" key="4">
    <source>
        <dbReference type="Proteomes" id="UP000093343"/>
    </source>
</evidence>
<gene>
    <name evidence="3" type="ORF">FLP_14870</name>
</gene>
<dbReference type="Pfam" id="PF02371">
    <property type="entry name" value="Transposase_20"/>
    <property type="match status" value="1"/>
</dbReference>
<dbReference type="InterPro" id="IPR047650">
    <property type="entry name" value="Transpos_IS110"/>
</dbReference>
<dbReference type="RefSeq" id="WP_065450320.1">
    <property type="nucleotide sequence ID" value="NZ_LVEN01000034.1"/>
</dbReference>
<accession>A0ABX2XGQ7</accession>
<sequence>MKVLKQVLGIDVAQKELVVTLGRLNDDLSIELCAYSVFKNTDKGFLKLSQWIDKLTDKTTKVQYVMEATGVYHEKFAHYLDEKKEDLSIVLPNKISNYIRTLEIKTITDKTCSEAIARFGLERKLDNWKKPKAIYRTLKQLTRERRQITDERTIVKNQLHAEEAEAMPHISSIERSNRRIHFLNTLEKEIKNEIESSIKENKELSKDISNICTIPGISILTAATVIGETNGFELIRSKKQLTSYAGLDVKEKLSGTSVKGKPSISKRGNRYLRSCLHLPALSSIKWDDNFRDQYSRIVAKHGIKMKGCVAVQRKLLELIYILYKNKAVYDKDFESKKNSVPA</sequence>
<dbReference type="InterPro" id="IPR002525">
    <property type="entry name" value="Transp_IS110-like_N"/>
</dbReference>
<evidence type="ECO:0000313" key="3">
    <source>
        <dbReference type="EMBL" id="OCB72685.1"/>
    </source>
</evidence>
<organism evidence="3 4">
    <name type="scientific">Flavobacterium piscis</name>
    <dbReference type="NCBI Taxonomy" id="1114874"/>
    <lineage>
        <taxon>Bacteria</taxon>
        <taxon>Pseudomonadati</taxon>
        <taxon>Bacteroidota</taxon>
        <taxon>Flavobacteriia</taxon>
        <taxon>Flavobacteriales</taxon>
        <taxon>Flavobacteriaceae</taxon>
        <taxon>Flavobacterium</taxon>
    </lineage>
</organism>
<reference evidence="4" key="1">
    <citation type="submission" date="2016-03" db="EMBL/GenBank/DDBJ databases">
        <title>Draft genome sequence of Paenibacillus glacialis DSM 22343.</title>
        <authorList>
            <person name="Shin S.-K."/>
            <person name="Yi H."/>
        </authorList>
    </citation>
    <scope>NUCLEOTIDE SEQUENCE [LARGE SCALE GENOMIC DNA]</scope>
    <source>
        <strain evidence="4">CCUG 60099</strain>
    </source>
</reference>
<comment type="caution">
    <text evidence="3">The sequence shown here is derived from an EMBL/GenBank/DDBJ whole genome shotgun (WGS) entry which is preliminary data.</text>
</comment>